<evidence type="ECO:0000259" key="7">
    <source>
        <dbReference type="PROSITE" id="PS50217"/>
    </source>
</evidence>
<dbReference type="Pfam" id="PF00170">
    <property type="entry name" value="bZIP_1"/>
    <property type="match status" value="1"/>
</dbReference>
<dbReference type="GO" id="GO:0000981">
    <property type="term" value="F:DNA-binding transcription factor activity, RNA polymerase II-specific"/>
    <property type="evidence" value="ECO:0007669"/>
    <property type="project" value="TreeGrafter"/>
</dbReference>
<dbReference type="InterPro" id="IPR005643">
    <property type="entry name" value="JNK"/>
</dbReference>
<dbReference type="InterPro" id="IPR050946">
    <property type="entry name" value="AP-1_TF_bZIP"/>
</dbReference>
<comment type="similarity">
    <text evidence="1">Belongs to the bZIP family. Jun subfamily.</text>
</comment>
<feature type="region of interest" description="Disordered" evidence="6">
    <location>
        <begin position="39"/>
        <end position="65"/>
    </location>
</feature>
<name>A0A2M3Z1Q6_9DIPT</name>
<reference evidence="8" key="1">
    <citation type="submission" date="2018-01" db="EMBL/GenBank/DDBJ databases">
        <title>An insight into the sialome of Amazonian anophelines.</title>
        <authorList>
            <person name="Ribeiro J.M."/>
            <person name="Scarpassa V."/>
            <person name="Calvo E."/>
        </authorList>
    </citation>
    <scope>NUCLEOTIDE SEQUENCE</scope>
    <source>
        <tissue evidence="8">Salivary glands</tissue>
    </source>
</reference>
<dbReference type="InterPro" id="IPR002112">
    <property type="entry name" value="Leuzip_Jun"/>
</dbReference>
<dbReference type="CDD" id="cd14696">
    <property type="entry name" value="bZIP_Jun"/>
    <property type="match status" value="1"/>
</dbReference>
<dbReference type="Gene3D" id="1.20.5.170">
    <property type="match status" value="1"/>
</dbReference>
<dbReference type="SMART" id="SM00338">
    <property type="entry name" value="BRLZ"/>
    <property type="match status" value="1"/>
</dbReference>
<keyword evidence="3" id="KW-0238">DNA-binding</keyword>
<dbReference type="PRINTS" id="PR00043">
    <property type="entry name" value="LEUZIPPRJUN"/>
</dbReference>
<evidence type="ECO:0000256" key="1">
    <source>
        <dbReference type="ARBA" id="ARBA00006882"/>
    </source>
</evidence>
<dbReference type="SUPFAM" id="SSF57959">
    <property type="entry name" value="Leucine zipper domain"/>
    <property type="match status" value="1"/>
</dbReference>
<dbReference type="InterPro" id="IPR004827">
    <property type="entry name" value="bZIP"/>
</dbReference>
<evidence type="ECO:0000256" key="6">
    <source>
        <dbReference type="SAM" id="MobiDB-lite"/>
    </source>
</evidence>
<dbReference type="GO" id="GO:0000978">
    <property type="term" value="F:RNA polymerase II cis-regulatory region sequence-specific DNA binding"/>
    <property type="evidence" value="ECO:0007669"/>
    <property type="project" value="TreeGrafter"/>
</dbReference>
<dbReference type="GO" id="GO:0005667">
    <property type="term" value="C:transcription regulator complex"/>
    <property type="evidence" value="ECO:0007669"/>
    <property type="project" value="TreeGrafter"/>
</dbReference>
<feature type="region of interest" description="Disordered" evidence="6">
    <location>
        <begin position="143"/>
        <end position="170"/>
    </location>
</feature>
<evidence type="ECO:0000256" key="2">
    <source>
        <dbReference type="ARBA" id="ARBA00023015"/>
    </source>
</evidence>
<dbReference type="PROSITE" id="PS50217">
    <property type="entry name" value="BZIP"/>
    <property type="match status" value="1"/>
</dbReference>
<protein>
    <submittedName>
        <fullName evidence="8">Putative transcription factor ap-1</fullName>
    </submittedName>
</protein>
<dbReference type="PANTHER" id="PTHR11462">
    <property type="entry name" value="JUN TRANSCRIPTION FACTOR-RELATED"/>
    <property type="match status" value="1"/>
</dbReference>
<dbReference type="Pfam" id="PF03957">
    <property type="entry name" value="Jun"/>
    <property type="match status" value="1"/>
</dbReference>
<dbReference type="InterPro" id="IPR046347">
    <property type="entry name" value="bZIP_sf"/>
</dbReference>
<feature type="coiled-coil region" evidence="5">
    <location>
        <begin position="256"/>
        <end position="296"/>
    </location>
</feature>
<keyword evidence="5" id="KW-0175">Coiled coil</keyword>
<dbReference type="GO" id="GO:0042127">
    <property type="term" value="P:regulation of cell population proliferation"/>
    <property type="evidence" value="ECO:0007669"/>
    <property type="project" value="TreeGrafter"/>
</dbReference>
<evidence type="ECO:0000256" key="4">
    <source>
        <dbReference type="ARBA" id="ARBA00023163"/>
    </source>
</evidence>
<organism evidence="8">
    <name type="scientific">Anopheles braziliensis</name>
    <dbReference type="NCBI Taxonomy" id="58242"/>
    <lineage>
        <taxon>Eukaryota</taxon>
        <taxon>Metazoa</taxon>
        <taxon>Ecdysozoa</taxon>
        <taxon>Arthropoda</taxon>
        <taxon>Hexapoda</taxon>
        <taxon>Insecta</taxon>
        <taxon>Pterygota</taxon>
        <taxon>Neoptera</taxon>
        <taxon>Endopterygota</taxon>
        <taxon>Diptera</taxon>
        <taxon>Nematocera</taxon>
        <taxon>Culicoidea</taxon>
        <taxon>Culicidae</taxon>
        <taxon>Anophelinae</taxon>
        <taxon>Anopheles</taxon>
    </lineage>
</organism>
<evidence type="ECO:0000256" key="3">
    <source>
        <dbReference type="ARBA" id="ARBA00023125"/>
    </source>
</evidence>
<keyword evidence="4" id="KW-0804">Transcription</keyword>
<dbReference type="EMBL" id="GGFM01001708">
    <property type="protein sequence ID" value="MBW22459.1"/>
    <property type="molecule type" value="Transcribed_RNA"/>
</dbReference>
<feature type="domain" description="BZIP" evidence="7">
    <location>
        <begin position="251"/>
        <end position="314"/>
    </location>
</feature>
<evidence type="ECO:0000256" key="5">
    <source>
        <dbReference type="SAM" id="Coils"/>
    </source>
</evidence>
<feature type="compositionally biased region" description="Low complexity" evidence="6">
    <location>
        <begin position="149"/>
        <end position="170"/>
    </location>
</feature>
<sequence length="327" mass="35622">MRNNILNSKHNNNNNGMESFYEDGNVQYVPTTAAIGTAGSGGNGNGLKRPATLELNPGAGKARKTRYNQSVTIPSVLPSPDMQLLKMVSPELDKIITHNAALPTPTPSTIIFPPSASAEQQQFAKGFEDALLSIHKKDTSSKMVGVVPSSTSSNNNNNNNSSVNSNNNTTQPTIIVSEHQRISTQQPSQLAPPTTTSMGTTTVITSSHNGMSGGEMTYTNLDNYPGVVKEEPIATTSSPPVSPIDMESQERIKLERKRLRNRVAASKCRRRKLERISKLEDKVKELKTQNSELGSMVCNLKQHIFQLKQQVLEHHNSGCTITLVGKF</sequence>
<proteinExistence type="inferred from homology"/>
<dbReference type="FunFam" id="1.20.5.170:FF:000012">
    <property type="entry name" value="Putative transcription factor AP-1"/>
    <property type="match status" value="1"/>
</dbReference>
<dbReference type="GO" id="GO:0005634">
    <property type="term" value="C:nucleus"/>
    <property type="evidence" value="ECO:0007669"/>
    <property type="project" value="UniProtKB-ARBA"/>
</dbReference>
<evidence type="ECO:0000313" key="8">
    <source>
        <dbReference type="EMBL" id="MBW22459.1"/>
    </source>
</evidence>
<dbReference type="PROSITE" id="PS00036">
    <property type="entry name" value="BZIP_BASIC"/>
    <property type="match status" value="1"/>
</dbReference>
<dbReference type="AlphaFoldDB" id="A0A2M3Z1Q6"/>
<dbReference type="PANTHER" id="PTHR11462:SF35">
    <property type="entry name" value="TRANSCRIPTION FACTOR JRA"/>
    <property type="match status" value="1"/>
</dbReference>
<accession>A0A2M3Z1Q6</accession>
<dbReference type="GO" id="GO:0051726">
    <property type="term" value="P:regulation of cell cycle"/>
    <property type="evidence" value="ECO:0007669"/>
    <property type="project" value="TreeGrafter"/>
</dbReference>
<keyword evidence="2" id="KW-0805">Transcription regulation</keyword>